<organism evidence="2 3">
    <name type="scientific">Peribacillus butanolivorans</name>
    <dbReference type="NCBI Taxonomy" id="421767"/>
    <lineage>
        <taxon>Bacteria</taxon>
        <taxon>Bacillati</taxon>
        <taxon>Bacillota</taxon>
        <taxon>Bacilli</taxon>
        <taxon>Bacillales</taxon>
        <taxon>Bacillaceae</taxon>
        <taxon>Peribacillus</taxon>
    </lineage>
</organism>
<proteinExistence type="predicted"/>
<evidence type="ECO:0000256" key="1">
    <source>
        <dbReference type="SAM" id="MobiDB-lite"/>
    </source>
</evidence>
<sequence>MNSANLFENQYLNTNLAEEREIKANSTEKYKVKKPGDYEGTLASDPNVDPFSADTKKALDTAGALDRTMNPNVESVQQEEKDIMQDEYIKNRINTDNL</sequence>
<evidence type="ECO:0000313" key="2">
    <source>
        <dbReference type="EMBL" id="PEJ34550.1"/>
    </source>
</evidence>
<dbReference type="AlphaFoldDB" id="A0AAX0S5K7"/>
<accession>A0AAX0S5K7</accession>
<dbReference type="Proteomes" id="UP000220106">
    <property type="component" value="Unassembled WGS sequence"/>
</dbReference>
<gene>
    <name evidence="2" type="ORF">CN689_10520</name>
</gene>
<dbReference type="EMBL" id="NUEQ01000014">
    <property type="protein sequence ID" value="PEJ34550.1"/>
    <property type="molecule type" value="Genomic_DNA"/>
</dbReference>
<dbReference type="RefSeq" id="WP_098175811.1">
    <property type="nucleotide sequence ID" value="NZ_NUEQ01000014.1"/>
</dbReference>
<reference evidence="2 3" key="1">
    <citation type="submission" date="2017-09" db="EMBL/GenBank/DDBJ databases">
        <title>Large-scale bioinformatics analysis of Bacillus genomes uncovers conserved roles of natural products in bacterial physiology.</title>
        <authorList>
            <consortium name="Agbiome Team Llc"/>
            <person name="Bleich R.M."/>
            <person name="Kirk G.J."/>
            <person name="Santa Maria K.C."/>
            <person name="Allen S.E."/>
            <person name="Farag S."/>
            <person name="Shank E.A."/>
            <person name="Bowers A."/>
        </authorList>
    </citation>
    <scope>NUCLEOTIDE SEQUENCE [LARGE SCALE GENOMIC DNA]</scope>
    <source>
        <strain evidence="2 3">AFS003229</strain>
    </source>
</reference>
<name>A0AAX0S5K7_9BACI</name>
<protein>
    <submittedName>
        <fullName evidence="2">Uncharacterized protein</fullName>
    </submittedName>
</protein>
<comment type="caution">
    <text evidence="2">The sequence shown here is derived from an EMBL/GenBank/DDBJ whole genome shotgun (WGS) entry which is preliminary data.</text>
</comment>
<feature type="region of interest" description="Disordered" evidence="1">
    <location>
        <begin position="62"/>
        <end position="83"/>
    </location>
</feature>
<evidence type="ECO:0000313" key="3">
    <source>
        <dbReference type="Proteomes" id="UP000220106"/>
    </source>
</evidence>